<dbReference type="EMBL" id="SIYF01000027">
    <property type="protein sequence ID" value="TKK91915.1"/>
    <property type="molecule type" value="Genomic_DNA"/>
</dbReference>
<comment type="caution">
    <text evidence="1">The sequence shown here is derived from an EMBL/GenBank/DDBJ whole genome shotgun (WGS) entry which is preliminary data.</text>
</comment>
<sequence length="62" mass="7244">MQCLLNKRHFVSRILGIETKIYYDKHVIFGITVKVCFIFSSPVNNKVRNQNATRAKMLSRQS</sequence>
<gene>
    <name evidence="1" type="ORF">EY666_01325</name>
</gene>
<accession>A0A1Q1FS56</accession>
<dbReference type="Proteomes" id="UP000305511">
    <property type="component" value="Unassembled WGS sequence"/>
</dbReference>
<evidence type="ECO:0000313" key="1">
    <source>
        <dbReference type="EMBL" id="TKK91915.1"/>
    </source>
</evidence>
<name>A0A1Q1FS56_ENTFL</name>
<protein>
    <submittedName>
        <fullName evidence="1">Uncharacterized protein</fullName>
    </submittedName>
</protein>
<proteinExistence type="predicted"/>
<evidence type="ECO:0000313" key="2">
    <source>
        <dbReference type="Proteomes" id="UP000305511"/>
    </source>
</evidence>
<organism evidence="1 2">
    <name type="scientific">Enterococcus faecalis</name>
    <name type="common">Streptococcus faecalis</name>
    <dbReference type="NCBI Taxonomy" id="1351"/>
    <lineage>
        <taxon>Bacteria</taxon>
        <taxon>Bacillati</taxon>
        <taxon>Bacillota</taxon>
        <taxon>Bacilli</taxon>
        <taxon>Lactobacillales</taxon>
        <taxon>Enterococcaceae</taxon>
        <taxon>Enterococcus</taxon>
    </lineage>
</organism>
<dbReference type="AlphaFoldDB" id="A0A1Q1FS56"/>
<reference evidence="1 2" key="1">
    <citation type="submission" date="2019-02" db="EMBL/GenBank/DDBJ databases">
        <title>Bacteria dissemination in different level of health care in South Africa: the effectiveness of infections prevention and control.</title>
        <authorList>
            <person name="Shobo C."/>
            <person name="Amoako D.G."/>
            <person name="Allam M."/>
            <person name="Ismail A."/>
            <person name="Bester L.A."/>
            <person name="Essack S.Y."/>
        </authorList>
    </citation>
    <scope>NUCLEOTIDE SEQUENCE [LARGE SCALE GENOMIC DNA]</scope>
    <source>
        <strain evidence="1 2">2SIL2</strain>
    </source>
</reference>